<accession>A0ABU9C880</accession>
<dbReference type="EC" id="2.5.1.25" evidence="1"/>
<evidence type="ECO:0000256" key="2">
    <source>
        <dbReference type="ARBA" id="ARBA00022679"/>
    </source>
</evidence>
<dbReference type="Pfam" id="PF03942">
    <property type="entry name" value="DTW"/>
    <property type="match status" value="1"/>
</dbReference>
<proteinExistence type="inferred from homology"/>
<dbReference type="SMART" id="SM01144">
    <property type="entry name" value="DTW"/>
    <property type="match status" value="1"/>
</dbReference>
<comment type="similarity">
    <text evidence="5">Belongs to the TDD superfamily. DTWD2 family.</text>
</comment>
<dbReference type="Proteomes" id="UP001379945">
    <property type="component" value="Unassembled WGS sequence"/>
</dbReference>
<dbReference type="InterPro" id="IPR039262">
    <property type="entry name" value="DTWD2/TAPT"/>
</dbReference>
<feature type="domain" description="DTW" evidence="6">
    <location>
        <begin position="10"/>
        <end position="218"/>
    </location>
</feature>
<reference evidence="7 8" key="1">
    <citation type="submission" date="2024-04" db="EMBL/GenBank/DDBJ databases">
        <title>Novel species of the genus Ideonella isolated from streams.</title>
        <authorList>
            <person name="Lu H."/>
        </authorList>
    </citation>
    <scope>NUCLEOTIDE SEQUENCE [LARGE SCALE GENOMIC DNA]</scope>
    <source>
        <strain evidence="7 8">LYT19W</strain>
    </source>
</reference>
<dbReference type="RefSeq" id="WP_341398743.1">
    <property type="nucleotide sequence ID" value="NZ_JBBUTI010000005.1"/>
</dbReference>
<keyword evidence="4" id="KW-0819">tRNA processing</keyword>
<dbReference type="GO" id="GO:0016432">
    <property type="term" value="F:tRNA-uridine aminocarboxypropyltransferase activity"/>
    <property type="evidence" value="ECO:0007669"/>
    <property type="project" value="UniProtKB-EC"/>
</dbReference>
<keyword evidence="3" id="KW-0949">S-adenosyl-L-methionine</keyword>
<evidence type="ECO:0000256" key="3">
    <source>
        <dbReference type="ARBA" id="ARBA00022691"/>
    </source>
</evidence>
<evidence type="ECO:0000313" key="7">
    <source>
        <dbReference type="EMBL" id="MEK8046455.1"/>
    </source>
</evidence>
<evidence type="ECO:0000313" key="8">
    <source>
        <dbReference type="Proteomes" id="UP001379945"/>
    </source>
</evidence>
<dbReference type="EMBL" id="JBBUTI010000005">
    <property type="protein sequence ID" value="MEK8046455.1"/>
    <property type="molecule type" value="Genomic_DNA"/>
</dbReference>
<protein>
    <recommendedName>
        <fullName evidence="1">tRNA-uridine aminocarboxypropyltransferase</fullName>
        <ecNumber evidence="1">2.5.1.25</ecNumber>
    </recommendedName>
</protein>
<gene>
    <name evidence="7" type="ORF">AACH00_08875</name>
</gene>
<keyword evidence="8" id="KW-1185">Reference proteome</keyword>
<dbReference type="PANTHER" id="PTHR21392:SF0">
    <property type="entry name" value="TRNA-URIDINE AMINOCARBOXYPROPYLTRANSFERASE 2"/>
    <property type="match status" value="1"/>
</dbReference>
<comment type="caution">
    <text evidence="7">The sequence shown here is derived from an EMBL/GenBank/DDBJ whole genome shotgun (WGS) entry which is preliminary data.</text>
</comment>
<evidence type="ECO:0000256" key="5">
    <source>
        <dbReference type="ARBA" id="ARBA00034489"/>
    </source>
</evidence>
<keyword evidence="2 7" id="KW-0808">Transferase</keyword>
<evidence type="ECO:0000256" key="4">
    <source>
        <dbReference type="ARBA" id="ARBA00022694"/>
    </source>
</evidence>
<sequence>MAINTSRASRRLSCATCLRLRPVCVCGLVQPACSPVRVLLLQHPKEVGETKGTARLLQLCLGAGAQLEVGEVFEPQALAGWLQAEGRRSLLLYPPVVGVAAPPIVPDEAWATLGPQAGALAHPEEWQLVVLDATWRKSLKMLQLNPALQALPRCNLLAPSPGCYRALRKARRPDQLSTFEATAAALGQLQGGDAGASVVNTLMPVMAAFVAAGIAARGRS</sequence>
<organism evidence="7 8">
    <name type="scientific">Ideonella margarita</name>
    <dbReference type="NCBI Taxonomy" id="2984191"/>
    <lineage>
        <taxon>Bacteria</taxon>
        <taxon>Pseudomonadati</taxon>
        <taxon>Pseudomonadota</taxon>
        <taxon>Betaproteobacteria</taxon>
        <taxon>Burkholderiales</taxon>
        <taxon>Sphaerotilaceae</taxon>
        <taxon>Ideonella</taxon>
    </lineage>
</organism>
<evidence type="ECO:0000256" key="1">
    <source>
        <dbReference type="ARBA" id="ARBA00012386"/>
    </source>
</evidence>
<dbReference type="InterPro" id="IPR005636">
    <property type="entry name" value="DTW"/>
</dbReference>
<name>A0ABU9C880_9BURK</name>
<dbReference type="PANTHER" id="PTHR21392">
    <property type="entry name" value="TRNA-URIDINE AMINOCARBOXYPROPYLTRANSFERASE 2"/>
    <property type="match status" value="1"/>
</dbReference>
<evidence type="ECO:0000259" key="6">
    <source>
        <dbReference type="SMART" id="SM01144"/>
    </source>
</evidence>